<comment type="caution">
    <text evidence="1">The sequence shown here is derived from an EMBL/GenBank/DDBJ whole genome shotgun (WGS) entry which is preliminary data.</text>
</comment>
<evidence type="ECO:0000313" key="2">
    <source>
        <dbReference type="Proteomes" id="UP001203972"/>
    </source>
</evidence>
<organism evidence="1 2">
    <name type="scientific">Clostridium innocuum</name>
    <dbReference type="NCBI Taxonomy" id="1522"/>
    <lineage>
        <taxon>Bacteria</taxon>
        <taxon>Bacillati</taxon>
        <taxon>Bacillota</taxon>
        <taxon>Clostridia</taxon>
        <taxon>Eubacteriales</taxon>
        <taxon>Clostridiaceae</taxon>
        <taxon>Clostridium</taxon>
    </lineage>
</organism>
<reference evidence="1" key="1">
    <citation type="journal article" date="2022" name="Clin. Infect. Dis.">
        <title>Association between Clostridium innocuum and antibiotic-associated diarrhea in adults and children: A cross-sectional study and comparative genomics analysis.</title>
        <authorList>
            <person name="Cherny K.E."/>
            <person name="Muscat E.B."/>
            <person name="Balaji A."/>
            <person name="Mukherjee J."/>
            <person name="Ozer E.A."/>
            <person name="Angarone M.P."/>
            <person name="Hauser A.R."/>
            <person name="Sichel J.S."/>
            <person name="Amponsah E."/>
            <person name="Kociolek L.K."/>
        </authorList>
    </citation>
    <scope>NUCLEOTIDE SEQUENCE</scope>
    <source>
        <strain evidence="1">NU1-AC-029v</strain>
    </source>
</reference>
<protein>
    <submittedName>
        <fullName evidence="1">Uncharacterized protein</fullName>
    </submittedName>
</protein>
<name>A0AAP2UMA9_CLOIN</name>
<gene>
    <name evidence="1" type="ORF">MKC95_09170</name>
</gene>
<sequence>MQLKNKQIVDAQPALGKMLNTALPAKQSYHIKKTLESIKKQAVFLEEQRSELVKKYGVEKDGNYSIPDGDIEARKKFFDEYKELLELEEEIDVRQLTLDELDRVELTANELESVEFVLKIEE</sequence>
<proteinExistence type="predicted"/>
<evidence type="ECO:0000313" key="1">
    <source>
        <dbReference type="EMBL" id="MCR0232937.1"/>
    </source>
</evidence>
<dbReference type="AlphaFoldDB" id="A0AAP2UMA9"/>
<dbReference type="RefSeq" id="WP_216882282.1">
    <property type="nucleotide sequence ID" value="NZ_AP025565.1"/>
</dbReference>
<dbReference type="EMBL" id="JAKTMA010000013">
    <property type="protein sequence ID" value="MCR0232937.1"/>
    <property type="molecule type" value="Genomic_DNA"/>
</dbReference>
<dbReference type="Proteomes" id="UP001203972">
    <property type="component" value="Unassembled WGS sequence"/>
</dbReference>
<accession>A0AAP2UMA9</accession>